<proteinExistence type="predicted"/>
<evidence type="ECO:0008006" key="2">
    <source>
        <dbReference type="Google" id="ProtNLM"/>
    </source>
</evidence>
<accession>A0A4Y1RRX1</accession>
<gene>
    <name evidence="1" type="ORF">Prudu_018948</name>
</gene>
<dbReference type="EMBL" id="AP019303">
    <property type="protein sequence ID" value="BBH07111.1"/>
    <property type="molecule type" value="Genomic_DNA"/>
</dbReference>
<name>A0A4Y1RRX1_PRUDU</name>
<organism evidence="1">
    <name type="scientific">Prunus dulcis</name>
    <name type="common">Almond</name>
    <name type="synonym">Amygdalus dulcis</name>
    <dbReference type="NCBI Taxonomy" id="3755"/>
    <lineage>
        <taxon>Eukaryota</taxon>
        <taxon>Viridiplantae</taxon>
        <taxon>Streptophyta</taxon>
        <taxon>Embryophyta</taxon>
        <taxon>Tracheophyta</taxon>
        <taxon>Spermatophyta</taxon>
        <taxon>Magnoliopsida</taxon>
        <taxon>eudicotyledons</taxon>
        <taxon>Gunneridae</taxon>
        <taxon>Pentapetalae</taxon>
        <taxon>rosids</taxon>
        <taxon>fabids</taxon>
        <taxon>Rosales</taxon>
        <taxon>Rosaceae</taxon>
        <taxon>Amygdaloideae</taxon>
        <taxon>Amygdaleae</taxon>
        <taxon>Prunus</taxon>
    </lineage>
</organism>
<protein>
    <recommendedName>
        <fullName evidence="2">Transposable element protein</fullName>
    </recommendedName>
</protein>
<sequence length="298" mass="33140">MAEASYVLGIDISRNRDKGLLGLSQRSYIEKVLKRFNMQDCAGSDIPIAKGDKLSTEQAPKTEQEKLEMADKPYASLVGSLMYAQVCTRPDLAFAVSMLGRFQSNPGQAHWVAGKKVMRYLQRTKDYKLVFKRSENLELQGFADADFAGCQDTLKSTSGFVFMFGGAAVSWRSIKQPLTAGSTMLAEFLACYEATSQAMWLRNFIISLSVVESIHRPIQLWNDNSAAVTFAKGNKRTRGSRLLDVKFIIVKEKISQGYTTIDHIGTEQMIADPLTKGVPNAVFHRHVFSMGLTADKEV</sequence>
<dbReference type="PANTHER" id="PTHR11439">
    <property type="entry name" value="GAG-POL-RELATED RETROTRANSPOSON"/>
    <property type="match status" value="1"/>
</dbReference>
<reference evidence="1" key="1">
    <citation type="journal article" date="2019" name="Science">
        <title>Mutation of a bHLH transcription factor allowed almond domestication.</title>
        <authorList>
            <person name="Sanchez-Perez R."/>
            <person name="Pavan S."/>
            <person name="Mazzeo R."/>
            <person name="Moldovan C."/>
            <person name="Aiese Cigliano R."/>
            <person name="Del Cueto J."/>
            <person name="Ricciardi F."/>
            <person name="Lotti C."/>
            <person name="Ricciardi L."/>
            <person name="Dicenta F."/>
            <person name="Lopez-Marques R.L."/>
            <person name="Lindberg Moller B."/>
        </authorList>
    </citation>
    <scope>NUCLEOTIDE SEQUENCE</scope>
</reference>
<dbReference type="AlphaFoldDB" id="A0A4Y1RRX1"/>
<dbReference type="PANTHER" id="PTHR11439:SF467">
    <property type="entry name" value="INTEGRASE CATALYTIC DOMAIN-CONTAINING PROTEIN"/>
    <property type="match status" value="1"/>
</dbReference>
<evidence type="ECO:0000313" key="1">
    <source>
        <dbReference type="EMBL" id="BBH07111.1"/>
    </source>
</evidence>
<dbReference type="CDD" id="cd09272">
    <property type="entry name" value="RNase_HI_RT_Ty1"/>
    <property type="match status" value="1"/>
</dbReference>